<sequence>MLKLCVTGEPSELYHFMNDLKTQPRYNVRLVSNVHDQEDDQETKVLVNVDLIPEISKPLTVKLESANGQELVINLLDGMVVELDEGVTYISGKVFDVFG</sequence>
<evidence type="ECO:0000313" key="2">
    <source>
        <dbReference type="Proteomes" id="UP000199695"/>
    </source>
</evidence>
<dbReference type="AlphaFoldDB" id="A0A1H8DLS9"/>
<proteinExistence type="predicted"/>
<evidence type="ECO:0000313" key="1">
    <source>
        <dbReference type="EMBL" id="SEN07498.1"/>
    </source>
</evidence>
<organism evidence="1 2">
    <name type="scientific">Lihuaxuella thermophila</name>
    <dbReference type="NCBI Taxonomy" id="1173111"/>
    <lineage>
        <taxon>Bacteria</taxon>
        <taxon>Bacillati</taxon>
        <taxon>Bacillota</taxon>
        <taxon>Bacilli</taxon>
        <taxon>Bacillales</taxon>
        <taxon>Thermoactinomycetaceae</taxon>
        <taxon>Lihuaxuella</taxon>
    </lineage>
</organism>
<dbReference type="EMBL" id="FOCQ01000005">
    <property type="protein sequence ID" value="SEN07498.1"/>
    <property type="molecule type" value="Genomic_DNA"/>
</dbReference>
<name>A0A1H8DLS9_9BACL</name>
<gene>
    <name evidence="1" type="ORF">SAMN05444955_105219</name>
</gene>
<dbReference type="RefSeq" id="WP_089966859.1">
    <property type="nucleotide sequence ID" value="NZ_FOCQ01000005.1"/>
</dbReference>
<accession>A0A1H8DLS9</accession>
<dbReference type="Proteomes" id="UP000199695">
    <property type="component" value="Unassembled WGS sequence"/>
</dbReference>
<protein>
    <submittedName>
        <fullName evidence="1">Uncharacterized protein</fullName>
    </submittedName>
</protein>
<dbReference type="OrthoDB" id="2991173at2"/>
<reference evidence="1 2" key="1">
    <citation type="submission" date="2016-10" db="EMBL/GenBank/DDBJ databases">
        <authorList>
            <person name="de Groot N.N."/>
        </authorList>
    </citation>
    <scope>NUCLEOTIDE SEQUENCE [LARGE SCALE GENOMIC DNA]</scope>
    <source>
        <strain evidence="1 2">DSM 46701</strain>
    </source>
</reference>
<keyword evidence="2" id="KW-1185">Reference proteome</keyword>